<feature type="transmembrane region" description="Helical" evidence="1">
    <location>
        <begin position="21"/>
        <end position="41"/>
    </location>
</feature>
<evidence type="ECO:0000313" key="2">
    <source>
        <dbReference type="EMBL" id="GGX78581.1"/>
    </source>
</evidence>
<name>A0A918NLD6_9ACTN</name>
<dbReference type="Proteomes" id="UP000619244">
    <property type="component" value="Unassembled WGS sequence"/>
</dbReference>
<accession>A0A918NLD6</accession>
<proteinExistence type="predicted"/>
<evidence type="ECO:0000313" key="3">
    <source>
        <dbReference type="Proteomes" id="UP000619244"/>
    </source>
</evidence>
<keyword evidence="1" id="KW-0812">Transmembrane</keyword>
<gene>
    <name evidence="2" type="ORF">GCM10010358_36080</name>
</gene>
<keyword evidence="1" id="KW-1133">Transmembrane helix</keyword>
<reference evidence="2" key="2">
    <citation type="submission" date="2020-09" db="EMBL/GenBank/DDBJ databases">
        <authorList>
            <person name="Sun Q."/>
            <person name="Ohkuma M."/>
        </authorList>
    </citation>
    <scope>NUCLEOTIDE SEQUENCE</scope>
    <source>
        <strain evidence="2">JCM 4790</strain>
    </source>
</reference>
<dbReference type="RefSeq" id="WP_190191290.1">
    <property type="nucleotide sequence ID" value="NZ_BMVU01000016.1"/>
</dbReference>
<organism evidence="2 3">
    <name type="scientific">Streptomyces minutiscleroticus</name>
    <dbReference type="NCBI Taxonomy" id="68238"/>
    <lineage>
        <taxon>Bacteria</taxon>
        <taxon>Bacillati</taxon>
        <taxon>Actinomycetota</taxon>
        <taxon>Actinomycetes</taxon>
        <taxon>Kitasatosporales</taxon>
        <taxon>Streptomycetaceae</taxon>
        <taxon>Streptomyces</taxon>
    </lineage>
</organism>
<sequence length="68" mass="7207">MSAGTDTRFHPATTGGAETRLRWWALALPALAFAVLLLLMAHPADAPAAGAEPALAHFLERVQQAMAR</sequence>
<dbReference type="AlphaFoldDB" id="A0A918NLD6"/>
<evidence type="ECO:0000256" key="1">
    <source>
        <dbReference type="SAM" id="Phobius"/>
    </source>
</evidence>
<keyword evidence="3" id="KW-1185">Reference proteome</keyword>
<protein>
    <submittedName>
        <fullName evidence="2">Uncharacterized protein</fullName>
    </submittedName>
</protein>
<reference evidence="2" key="1">
    <citation type="journal article" date="2014" name="Int. J. Syst. Evol. Microbiol.">
        <title>Complete genome sequence of Corynebacterium casei LMG S-19264T (=DSM 44701T), isolated from a smear-ripened cheese.</title>
        <authorList>
            <consortium name="US DOE Joint Genome Institute (JGI-PGF)"/>
            <person name="Walter F."/>
            <person name="Albersmeier A."/>
            <person name="Kalinowski J."/>
            <person name="Ruckert C."/>
        </authorList>
    </citation>
    <scope>NUCLEOTIDE SEQUENCE</scope>
    <source>
        <strain evidence="2">JCM 4790</strain>
    </source>
</reference>
<keyword evidence="1" id="KW-0472">Membrane</keyword>
<comment type="caution">
    <text evidence="2">The sequence shown here is derived from an EMBL/GenBank/DDBJ whole genome shotgun (WGS) entry which is preliminary data.</text>
</comment>
<dbReference type="EMBL" id="BMVU01000016">
    <property type="protein sequence ID" value="GGX78581.1"/>
    <property type="molecule type" value="Genomic_DNA"/>
</dbReference>